<dbReference type="Proteomes" id="UP000003752">
    <property type="component" value="Unassembled WGS sequence"/>
</dbReference>
<protein>
    <recommendedName>
        <fullName evidence="3">Maltose/galactoside acetyltransferase domain-containing protein</fullName>
    </recommendedName>
</protein>
<evidence type="ECO:0000259" key="3">
    <source>
        <dbReference type="SMART" id="SM01266"/>
    </source>
</evidence>
<dbReference type="GO" id="GO:0016407">
    <property type="term" value="F:acetyltransferase activity"/>
    <property type="evidence" value="ECO:0007669"/>
    <property type="project" value="InterPro"/>
</dbReference>
<comment type="similarity">
    <text evidence="1">Belongs to the transferase hexapeptide repeat family.</text>
</comment>
<accession>C0XKY9</accession>
<reference evidence="4 5" key="1">
    <citation type="submission" date="2009-01" db="EMBL/GenBank/DDBJ databases">
        <authorList>
            <person name="Qin X."/>
            <person name="Bachman B."/>
            <person name="Battles P."/>
            <person name="Bell A."/>
            <person name="Bess C."/>
            <person name="Bickham C."/>
            <person name="Chaboub L."/>
            <person name="Chen D."/>
            <person name="Coyle M."/>
            <person name="Deiros D.R."/>
            <person name="Dinh H."/>
            <person name="Forbes L."/>
            <person name="Fowler G."/>
            <person name="Francisco L."/>
            <person name="Fu Q."/>
            <person name="Gubbala S."/>
            <person name="Hale W."/>
            <person name="Han Y."/>
            <person name="Hemphill L."/>
            <person name="Highlander S.K."/>
            <person name="Hirani K."/>
            <person name="Hogues M."/>
            <person name="Jackson L."/>
            <person name="Jakkamsetti A."/>
            <person name="Javaid M."/>
            <person name="Jiang H."/>
            <person name="Korchina V."/>
            <person name="Kovar C."/>
            <person name="Lara F."/>
            <person name="Lee S."/>
            <person name="Mata R."/>
            <person name="Mathew T."/>
            <person name="Moen C."/>
            <person name="Morales K."/>
            <person name="Munidasa M."/>
            <person name="Nazareth L."/>
            <person name="Ngo R."/>
            <person name="Nguyen L."/>
            <person name="Okwuonu G."/>
            <person name="Ongeri F."/>
            <person name="Patil S."/>
            <person name="Petrosino J."/>
            <person name="Pham C."/>
            <person name="Pham P."/>
            <person name="Pu L.-L."/>
            <person name="Puazo M."/>
            <person name="Raj R."/>
            <person name="Reid J."/>
            <person name="Rouhana J."/>
            <person name="Saada N."/>
            <person name="Shang Y."/>
            <person name="Simmons D."/>
            <person name="Thornton R."/>
            <person name="Warren J."/>
            <person name="Weissenberger G."/>
            <person name="Zhang J."/>
            <person name="Zhang L."/>
            <person name="Zhou C."/>
            <person name="Zhu D."/>
            <person name="Muzny D."/>
            <person name="Worley K."/>
            <person name="Gibbs R."/>
        </authorList>
    </citation>
    <scope>NUCLEOTIDE SEQUENCE [LARGE SCALE GENOMIC DNA]</scope>
    <source>
        <strain evidence="5">ATCC 8290 / DSM 20176 / CCUG 30140 / JCM 1155 / KCTC 3500 / NBRC 15886 / NCIMB 8040 / NRRL B-1843 / 9</strain>
    </source>
</reference>
<keyword evidence="2" id="KW-0808">Transferase</keyword>
<dbReference type="PATRIC" id="fig|1423757.3.peg.2313"/>
<dbReference type="Pfam" id="PF12464">
    <property type="entry name" value="Mac"/>
    <property type="match status" value="1"/>
</dbReference>
<evidence type="ECO:0000256" key="1">
    <source>
        <dbReference type="ARBA" id="ARBA00007274"/>
    </source>
</evidence>
<dbReference type="EMBL" id="ACGP01000177">
    <property type="protein sequence ID" value="EEI23959.1"/>
    <property type="molecule type" value="Genomic_DNA"/>
</dbReference>
<evidence type="ECO:0000313" key="4">
    <source>
        <dbReference type="EMBL" id="EEI23959.1"/>
    </source>
</evidence>
<feature type="domain" description="Maltose/galactoside acetyltransferase" evidence="3">
    <location>
        <begin position="6"/>
        <end position="60"/>
    </location>
</feature>
<proteinExistence type="inferred from homology"/>
<comment type="caution">
    <text evidence="4">The sequence shown here is derived from an EMBL/GenBank/DDBJ whole genome shotgun (WGS) entry which is preliminary data.</text>
</comment>
<sequence length="62" mass="7079">MMATKKEKFLAGEPYNIMDLELVSEETKARRLCKMMNELDDTAGKEKEQLIRQLFGSVGKSP</sequence>
<dbReference type="SMART" id="SM01266">
    <property type="entry name" value="Mac"/>
    <property type="match status" value="1"/>
</dbReference>
<evidence type="ECO:0000256" key="2">
    <source>
        <dbReference type="ARBA" id="ARBA00022679"/>
    </source>
</evidence>
<dbReference type="Gene3D" id="2.160.10.10">
    <property type="entry name" value="Hexapeptide repeat proteins"/>
    <property type="match status" value="1"/>
</dbReference>
<gene>
    <name evidence="4" type="ORF">HMPREF0519_1900</name>
</gene>
<dbReference type="InterPro" id="IPR024688">
    <property type="entry name" value="Mac_dom"/>
</dbReference>
<dbReference type="AlphaFoldDB" id="C0XKY9"/>
<evidence type="ECO:0000313" key="5">
    <source>
        <dbReference type="Proteomes" id="UP000003752"/>
    </source>
</evidence>
<organism evidence="4 5">
    <name type="scientific">Lentilactobacillus hilgardii (strain ATCC 8290 / DSM 20176 / CCUG 30140 / JCM 1155 / KCTC 3500 / NBRC 15886 / NCIMB 8040 / NRRL B-1843 / 9)</name>
    <dbReference type="NCBI Taxonomy" id="1423757"/>
    <lineage>
        <taxon>Bacteria</taxon>
        <taxon>Bacillati</taxon>
        <taxon>Bacillota</taxon>
        <taxon>Bacilli</taxon>
        <taxon>Lactobacillales</taxon>
        <taxon>Lactobacillaceae</taxon>
        <taxon>Lentilactobacillus</taxon>
    </lineage>
</organism>
<keyword evidence="5" id="KW-1185">Reference proteome</keyword>
<name>C0XKY9_LENH9</name>
<dbReference type="HOGENOM" id="CLU_2898562_0_0_9"/>